<name>A0A250KWJ9_9GAMM</name>
<gene>
    <name evidence="1" type="ORF">sS8_4128</name>
</gene>
<proteinExistence type="predicted"/>
<dbReference type="KEGG" id="mmai:sS8_4128"/>
<dbReference type="AlphaFoldDB" id="A0A250KWJ9"/>
<dbReference type="Proteomes" id="UP000266313">
    <property type="component" value="Chromosome"/>
</dbReference>
<dbReference type="EMBL" id="AP017928">
    <property type="protein sequence ID" value="BBA36058.1"/>
    <property type="molecule type" value="Genomic_DNA"/>
</dbReference>
<reference evidence="1 2" key="1">
    <citation type="submission" date="2016-12" db="EMBL/GenBank/DDBJ databases">
        <title>Genome sequencing of Methylocaldum marinum.</title>
        <authorList>
            <person name="Takeuchi M."/>
            <person name="Kamagata Y."/>
            <person name="Hiraoka S."/>
            <person name="Oshima K."/>
            <person name="Hattori M."/>
            <person name="Iwasaki W."/>
        </authorList>
    </citation>
    <scope>NUCLEOTIDE SEQUENCE [LARGE SCALE GENOMIC DNA]</scope>
    <source>
        <strain evidence="1 2">S8</strain>
    </source>
</reference>
<dbReference type="RefSeq" id="WP_119631302.1">
    <property type="nucleotide sequence ID" value="NZ_AP017928.1"/>
</dbReference>
<accession>A0A250KWJ9</accession>
<organism evidence="1 2">
    <name type="scientific">Methylocaldum marinum</name>
    <dbReference type="NCBI Taxonomy" id="1432792"/>
    <lineage>
        <taxon>Bacteria</taxon>
        <taxon>Pseudomonadati</taxon>
        <taxon>Pseudomonadota</taxon>
        <taxon>Gammaproteobacteria</taxon>
        <taxon>Methylococcales</taxon>
        <taxon>Methylococcaceae</taxon>
        <taxon>Methylocaldum</taxon>
    </lineage>
</organism>
<dbReference type="OrthoDB" id="57532at2"/>
<evidence type="ECO:0000313" key="1">
    <source>
        <dbReference type="EMBL" id="BBA36058.1"/>
    </source>
</evidence>
<sequence>MSNTPEQQQIDHWLNTATTRIARKHQLYAEGFYEKKNISLQIHFTGLAGWHAALARAKFLNGDPIAEVRAEFANAARHILKSFRMAYDETDPDYQGSAADLSCVAETIAIRGFNHALMAADFSLAAELAGWFRDRPDGVKKVVEVNRYAHALKGVLLDDLRSAQELLAAQFDAYAAKPSKRNDYRKNYFTLSTALSGIADTNEARFNEGLMMQLNFYQGDAQGELKDTDEEFICDYAVALANLGLRRGLEVTAEHPTLPRGLLIQP</sequence>
<protein>
    <submittedName>
        <fullName evidence="1">Uncharacterized protein</fullName>
    </submittedName>
</protein>
<evidence type="ECO:0000313" key="2">
    <source>
        <dbReference type="Proteomes" id="UP000266313"/>
    </source>
</evidence>
<keyword evidence="2" id="KW-1185">Reference proteome</keyword>